<name>A0AAW2F1S5_9HYME</name>
<evidence type="ECO:0000313" key="1">
    <source>
        <dbReference type="EMBL" id="KAL0109075.1"/>
    </source>
</evidence>
<reference evidence="1 2" key="1">
    <citation type="submission" date="2023-03" db="EMBL/GenBank/DDBJ databases">
        <title>High recombination rates correlate with genetic variation in Cardiocondyla obscurior ants.</title>
        <authorList>
            <person name="Errbii M."/>
        </authorList>
    </citation>
    <scope>NUCLEOTIDE SEQUENCE [LARGE SCALE GENOMIC DNA]</scope>
    <source>
        <strain evidence="1">Alpha-2009</strain>
        <tissue evidence="1">Whole body</tissue>
    </source>
</reference>
<accession>A0AAW2F1S5</accession>
<comment type="caution">
    <text evidence="1">The sequence shown here is derived from an EMBL/GenBank/DDBJ whole genome shotgun (WGS) entry which is preliminary data.</text>
</comment>
<organism evidence="1 2">
    <name type="scientific">Cardiocondyla obscurior</name>
    <dbReference type="NCBI Taxonomy" id="286306"/>
    <lineage>
        <taxon>Eukaryota</taxon>
        <taxon>Metazoa</taxon>
        <taxon>Ecdysozoa</taxon>
        <taxon>Arthropoda</taxon>
        <taxon>Hexapoda</taxon>
        <taxon>Insecta</taxon>
        <taxon>Pterygota</taxon>
        <taxon>Neoptera</taxon>
        <taxon>Endopterygota</taxon>
        <taxon>Hymenoptera</taxon>
        <taxon>Apocrita</taxon>
        <taxon>Aculeata</taxon>
        <taxon>Formicoidea</taxon>
        <taxon>Formicidae</taxon>
        <taxon>Myrmicinae</taxon>
        <taxon>Cardiocondyla</taxon>
    </lineage>
</organism>
<gene>
    <name evidence="1" type="ORF">PUN28_014280</name>
</gene>
<evidence type="ECO:0000313" key="2">
    <source>
        <dbReference type="Proteomes" id="UP001430953"/>
    </source>
</evidence>
<sequence>MEMKGSHPRRSVTGRTRVSGLIIDFLKIFYIQIRTPTMQALPAAKQARVYHRWYLTEHRLRLRNDQLGSSYADLFTGVIFGDDEASLRRAPDAISDPVFERFAKTYFLMSPSTFKVWSPSSHVRASDTLIIPFIADASFFFRPKSKRPSDLVYKFVASVSLLHF</sequence>
<dbReference type="Proteomes" id="UP001430953">
    <property type="component" value="Unassembled WGS sequence"/>
</dbReference>
<dbReference type="AlphaFoldDB" id="A0AAW2F1S5"/>
<dbReference type="EMBL" id="JADYXP020000015">
    <property type="protein sequence ID" value="KAL0109075.1"/>
    <property type="molecule type" value="Genomic_DNA"/>
</dbReference>
<protein>
    <submittedName>
        <fullName evidence="1">Uncharacterized protein</fullName>
    </submittedName>
</protein>
<proteinExistence type="predicted"/>
<keyword evidence="2" id="KW-1185">Reference proteome</keyword>